<accession>Q0FRI4</accession>
<name>Q0FRI4_SALBH</name>
<feature type="chain" id="PRO_5004171946" evidence="1">
    <location>
        <begin position="17"/>
        <end position="115"/>
    </location>
</feature>
<keyword evidence="1" id="KW-0732">Signal</keyword>
<dbReference type="AlphaFoldDB" id="Q0FRI4"/>
<evidence type="ECO:0000256" key="1">
    <source>
        <dbReference type="SAM" id="SignalP"/>
    </source>
</evidence>
<evidence type="ECO:0000313" key="2">
    <source>
        <dbReference type="EMBL" id="EAU46870.1"/>
    </source>
</evidence>
<sequence>MKQLLPLLLLAAPALADPPDIVATEAVRQGDDWRVSVTLLHPDTGWEHYADGWRVEAEDGTVLGTRVLVHPHETEQPFTRALSGASIPEGTTRIFIRARCLVDGWNEDRIAYDLP</sequence>
<reference evidence="2 3" key="1">
    <citation type="journal article" date="2010" name="J. Bacteriol.">
        <title>Genome sequences of Pelagibaca bermudensis HTCC2601T and Maritimibacter alkaliphilus HTCC2654T, the type strains of two marine Roseobacter genera.</title>
        <authorList>
            <person name="Thrash J.C."/>
            <person name="Cho J.C."/>
            <person name="Ferriera S."/>
            <person name="Johnson J."/>
            <person name="Vergin K.L."/>
            <person name="Giovannoni S.J."/>
        </authorList>
    </citation>
    <scope>NUCLEOTIDE SEQUENCE [LARGE SCALE GENOMIC DNA]</scope>
    <source>
        <strain evidence="3">DSM 26914 / JCM 13377 / KCTC 12554 / HTCC2601</strain>
    </source>
</reference>
<gene>
    <name evidence="2" type="ORF">R2601_13649</name>
</gene>
<protein>
    <submittedName>
        <fullName evidence="2">Uncharacterized protein</fullName>
    </submittedName>
</protein>
<dbReference type="EMBL" id="AATQ01000011">
    <property type="protein sequence ID" value="EAU46870.1"/>
    <property type="molecule type" value="Genomic_DNA"/>
</dbReference>
<dbReference type="eggNOG" id="ENOG5032S0I">
    <property type="taxonomic scope" value="Bacteria"/>
</dbReference>
<dbReference type="HOGENOM" id="CLU_157187_0_0_5"/>
<dbReference type="STRING" id="314265.R2601_13649"/>
<organism evidence="2 3">
    <name type="scientific">Salipiger bermudensis (strain DSM 26914 / JCM 13377 / KCTC 12554 / HTCC2601)</name>
    <name type="common">Pelagibaca bermudensis</name>
    <dbReference type="NCBI Taxonomy" id="314265"/>
    <lineage>
        <taxon>Bacteria</taxon>
        <taxon>Pseudomonadati</taxon>
        <taxon>Pseudomonadota</taxon>
        <taxon>Alphaproteobacteria</taxon>
        <taxon>Rhodobacterales</taxon>
        <taxon>Roseobacteraceae</taxon>
        <taxon>Salipiger</taxon>
    </lineage>
</organism>
<dbReference type="RefSeq" id="WP_007795036.1">
    <property type="nucleotide sequence ID" value="NZ_DS022276.1"/>
</dbReference>
<dbReference type="Proteomes" id="UP000006230">
    <property type="component" value="Unassembled WGS sequence"/>
</dbReference>
<proteinExistence type="predicted"/>
<evidence type="ECO:0000313" key="3">
    <source>
        <dbReference type="Proteomes" id="UP000006230"/>
    </source>
</evidence>
<dbReference type="OrthoDB" id="573055at2"/>
<comment type="caution">
    <text evidence="2">The sequence shown here is derived from an EMBL/GenBank/DDBJ whole genome shotgun (WGS) entry which is preliminary data.</text>
</comment>
<feature type="signal peptide" evidence="1">
    <location>
        <begin position="1"/>
        <end position="16"/>
    </location>
</feature>
<keyword evidence="3" id="KW-1185">Reference proteome</keyword>